<evidence type="ECO:0000256" key="10">
    <source>
        <dbReference type="ARBA" id="ARBA00023295"/>
    </source>
</evidence>
<evidence type="ECO:0000259" key="15">
    <source>
        <dbReference type="PROSITE" id="PS51164"/>
    </source>
</evidence>
<dbReference type="Pfam" id="PF00704">
    <property type="entry name" value="Glyco_hydro_18"/>
    <property type="match status" value="1"/>
</dbReference>
<keyword evidence="18" id="KW-1185">Reference proteome</keyword>
<evidence type="ECO:0000256" key="12">
    <source>
        <dbReference type="ARBA" id="ARBA00025727"/>
    </source>
</evidence>
<keyword evidence="9" id="KW-0119">Carbohydrate metabolism</keyword>
<dbReference type="PANTHER" id="PTHR45708:SF49">
    <property type="entry name" value="ENDOCHITINASE"/>
    <property type="match status" value="1"/>
</dbReference>
<dbReference type="PROSITE" id="PS01095">
    <property type="entry name" value="GH18_1"/>
    <property type="match status" value="1"/>
</dbReference>
<dbReference type="PROSITE" id="PS51910">
    <property type="entry name" value="GH18_2"/>
    <property type="match status" value="1"/>
</dbReference>
<dbReference type="InterPro" id="IPR017853">
    <property type="entry name" value="GH"/>
</dbReference>
<organism evidence="17 18">
    <name type="scientific">Immersiella caudata</name>
    <dbReference type="NCBI Taxonomy" id="314043"/>
    <lineage>
        <taxon>Eukaryota</taxon>
        <taxon>Fungi</taxon>
        <taxon>Dikarya</taxon>
        <taxon>Ascomycota</taxon>
        <taxon>Pezizomycotina</taxon>
        <taxon>Sordariomycetes</taxon>
        <taxon>Sordariomycetidae</taxon>
        <taxon>Sordariales</taxon>
        <taxon>Lasiosphaeriaceae</taxon>
        <taxon>Immersiella</taxon>
    </lineage>
</organism>
<dbReference type="GO" id="GO:0000272">
    <property type="term" value="P:polysaccharide catabolic process"/>
    <property type="evidence" value="ECO:0007669"/>
    <property type="project" value="UniProtKB-KW"/>
</dbReference>
<accession>A0AA40C056</accession>
<evidence type="ECO:0000256" key="8">
    <source>
        <dbReference type="ARBA" id="ARBA00023024"/>
    </source>
</evidence>
<dbReference type="PROSITE" id="PS51164">
    <property type="entry name" value="CBM1_2"/>
    <property type="match status" value="1"/>
</dbReference>
<dbReference type="SUPFAM" id="SSF57180">
    <property type="entry name" value="Cellulose-binding domain"/>
    <property type="match status" value="1"/>
</dbReference>
<dbReference type="GO" id="GO:0005576">
    <property type="term" value="C:extracellular region"/>
    <property type="evidence" value="ECO:0007669"/>
    <property type="project" value="UniProtKB-SubCell"/>
</dbReference>
<evidence type="ECO:0000259" key="16">
    <source>
        <dbReference type="PROSITE" id="PS51910"/>
    </source>
</evidence>
<comment type="catalytic activity">
    <reaction evidence="1">
        <text>Random endo-hydrolysis of N-acetyl-beta-D-glucosaminide (1-&gt;4)-beta-linkages in chitin and chitodextrins.</text>
        <dbReference type="EC" id="3.2.1.14"/>
    </reaction>
</comment>
<evidence type="ECO:0000313" key="17">
    <source>
        <dbReference type="EMBL" id="KAK0620167.1"/>
    </source>
</evidence>
<dbReference type="Gene3D" id="3.20.20.80">
    <property type="entry name" value="Glycosidases"/>
    <property type="match status" value="1"/>
</dbReference>
<dbReference type="GO" id="GO:0006032">
    <property type="term" value="P:chitin catabolic process"/>
    <property type="evidence" value="ECO:0007669"/>
    <property type="project" value="UniProtKB-KW"/>
</dbReference>
<keyword evidence="11" id="KW-0624">Polysaccharide degradation</keyword>
<keyword evidence="8" id="KW-0146">Chitin degradation</keyword>
<dbReference type="Proteomes" id="UP001175000">
    <property type="component" value="Unassembled WGS sequence"/>
</dbReference>
<evidence type="ECO:0000256" key="7">
    <source>
        <dbReference type="ARBA" id="ARBA00022801"/>
    </source>
</evidence>
<dbReference type="EMBL" id="JAULSU010000004">
    <property type="protein sequence ID" value="KAK0620167.1"/>
    <property type="molecule type" value="Genomic_DNA"/>
</dbReference>
<evidence type="ECO:0000256" key="3">
    <source>
        <dbReference type="ARBA" id="ARBA00012729"/>
    </source>
</evidence>
<dbReference type="InterPro" id="IPR001579">
    <property type="entry name" value="Glyco_hydro_18_chit_AS"/>
</dbReference>
<comment type="subcellular location">
    <subcellularLocation>
        <location evidence="2">Secreted</location>
    </subcellularLocation>
</comment>
<evidence type="ECO:0000256" key="5">
    <source>
        <dbReference type="ARBA" id="ARBA00022669"/>
    </source>
</evidence>
<feature type="chain" id="PRO_5041241295" description="chitinase" evidence="14">
    <location>
        <begin position="19"/>
        <end position="380"/>
    </location>
</feature>
<sequence>MVSTTVLALWGLVPQALAGFLVSSPNNIAIYWGQNSANRPNSQHRLSAYCTNTPVNIIPIAFLNSIKSPTLVNFANAGDNCTLFPNSQLLSCPEIEADIKTCQSLGKTILLSLGGATYTEGGFSSSSEALRWADSIWAMFGPRQSSSSVVRPFGSAVIDGFDFDFEAPTQNMATFAARLRSLMDNPSGGRRKYYLSAAPQCPYPDHAMDSILQSVPLDFISIQFYNNYCGAPSFLPGVNTVQNSFNFGTWDRWAKTSPNPRVKILVGIPGSPSAAGSGYVGTQRLSEVVGYARRYASFGGVMVWDMSQVEGNRGFLEGVEGALRGGGGAAVPAPVPVPPVQVGGSVPRWGQCGGKDYRGPTGCLVPFSCVHQSEWWAHCN</sequence>
<dbReference type="GO" id="GO:0030248">
    <property type="term" value="F:cellulose binding"/>
    <property type="evidence" value="ECO:0007669"/>
    <property type="project" value="InterPro"/>
</dbReference>
<keyword evidence="4" id="KW-0964">Secreted</keyword>
<keyword evidence="5" id="KW-0147">Chitin-binding</keyword>
<dbReference type="SUPFAM" id="SSF51445">
    <property type="entry name" value="(Trans)glycosidases"/>
    <property type="match status" value="1"/>
</dbReference>
<evidence type="ECO:0000313" key="18">
    <source>
        <dbReference type="Proteomes" id="UP001175000"/>
    </source>
</evidence>
<dbReference type="CDD" id="cd02877">
    <property type="entry name" value="GH18_hevamine_XipI_class_III"/>
    <property type="match status" value="1"/>
</dbReference>
<evidence type="ECO:0000256" key="13">
    <source>
        <dbReference type="RuleBase" id="RU000489"/>
    </source>
</evidence>
<dbReference type="InterPro" id="IPR035971">
    <property type="entry name" value="CBD_sf"/>
</dbReference>
<dbReference type="GO" id="GO:0008061">
    <property type="term" value="F:chitin binding"/>
    <property type="evidence" value="ECO:0007669"/>
    <property type="project" value="UniProtKB-KW"/>
</dbReference>
<protein>
    <recommendedName>
        <fullName evidence="3">chitinase</fullName>
        <ecNumber evidence="3">3.2.1.14</ecNumber>
    </recommendedName>
</protein>
<keyword evidence="6 14" id="KW-0732">Signal</keyword>
<dbReference type="EC" id="3.2.1.14" evidence="3"/>
<gene>
    <name evidence="17" type="ORF">B0T14DRAFT_537700</name>
</gene>
<comment type="similarity">
    <text evidence="12">Belongs to the glycosyl hydrolase 18 family. Chitinase class III subfamily.</text>
</comment>
<dbReference type="SMART" id="SM00236">
    <property type="entry name" value="fCBD"/>
    <property type="match status" value="1"/>
</dbReference>
<dbReference type="InterPro" id="IPR045321">
    <property type="entry name" value="Cts1-like"/>
</dbReference>
<feature type="signal peptide" evidence="14">
    <location>
        <begin position="1"/>
        <end position="18"/>
    </location>
</feature>
<evidence type="ECO:0000256" key="6">
    <source>
        <dbReference type="ARBA" id="ARBA00022729"/>
    </source>
</evidence>
<keyword evidence="7 13" id="KW-0378">Hydrolase</keyword>
<dbReference type="GO" id="GO:0008843">
    <property type="term" value="F:endochitinase activity"/>
    <property type="evidence" value="ECO:0007669"/>
    <property type="project" value="UniProtKB-EC"/>
</dbReference>
<dbReference type="InterPro" id="IPR001223">
    <property type="entry name" value="Glyco_hydro18_cat"/>
</dbReference>
<dbReference type="Pfam" id="PF00734">
    <property type="entry name" value="CBM_1"/>
    <property type="match status" value="1"/>
</dbReference>
<dbReference type="InterPro" id="IPR050542">
    <property type="entry name" value="Glycosyl_Hydrlase18_Chitinase"/>
</dbReference>
<name>A0AA40C056_9PEZI</name>
<feature type="domain" description="GH18" evidence="16">
    <location>
        <begin position="26"/>
        <end position="326"/>
    </location>
</feature>
<evidence type="ECO:0000256" key="9">
    <source>
        <dbReference type="ARBA" id="ARBA00023277"/>
    </source>
</evidence>
<evidence type="ECO:0000256" key="4">
    <source>
        <dbReference type="ARBA" id="ARBA00022525"/>
    </source>
</evidence>
<feature type="domain" description="CBM1" evidence="15">
    <location>
        <begin position="344"/>
        <end position="380"/>
    </location>
</feature>
<dbReference type="AlphaFoldDB" id="A0AA40C056"/>
<dbReference type="InterPro" id="IPR000254">
    <property type="entry name" value="CBD"/>
</dbReference>
<evidence type="ECO:0000256" key="1">
    <source>
        <dbReference type="ARBA" id="ARBA00000822"/>
    </source>
</evidence>
<evidence type="ECO:0000256" key="11">
    <source>
        <dbReference type="ARBA" id="ARBA00023326"/>
    </source>
</evidence>
<proteinExistence type="inferred from homology"/>
<evidence type="ECO:0000256" key="14">
    <source>
        <dbReference type="SAM" id="SignalP"/>
    </source>
</evidence>
<keyword evidence="10 13" id="KW-0326">Glycosidase</keyword>
<evidence type="ECO:0000256" key="2">
    <source>
        <dbReference type="ARBA" id="ARBA00004613"/>
    </source>
</evidence>
<dbReference type="PANTHER" id="PTHR45708">
    <property type="entry name" value="ENDOCHITINASE"/>
    <property type="match status" value="1"/>
</dbReference>
<comment type="caution">
    <text evidence="17">The sequence shown here is derived from an EMBL/GenBank/DDBJ whole genome shotgun (WGS) entry which is preliminary data.</text>
</comment>
<reference evidence="17" key="1">
    <citation type="submission" date="2023-06" db="EMBL/GenBank/DDBJ databases">
        <title>Genome-scale phylogeny and comparative genomics of the fungal order Sordariales.</title>
        <authorList>
            <consortium name="Lawrence Berkeley National Laboratory"/>
            <person name="Hensen N."/>
            <person name="Bonometti L."/>
            <person name="Westerberg I."/>
            <person name="Brannstrom I.O."/>
            <person name="Guillou S."/>
            <person name="Cros-Aarteil S."/>
            <person name="Calhoun S."/>
            <person name="Haridas S."/>
            <person name="Kuo A."/>
            <person name="Mondo S."/>
            <person name="Pangilinan J."/>
            <person name="Riley R."/>
            <person name="Labutti K."/>
            <person name="Andreopoulos B."/>
            <person name="Lipzen A."/>
            <person name="Chen C."/>
            <person name="Yanf M."/>
            <person name="Daum C."/>
            <person name="Ng V."/>
            <person name="Clum A."/>
            <person name="Steindorff A."/>
            <person name="Ohm R."/>
            <person name="Martin F."/>
            <person name="Silar P."/>
            <person name="Natvig D."/>
            <person name="Lalanne C."/>
            <person name="Gautier V."/>
            <person name="Ament-Velasquez S.L."/>
            <person name="Kruys A."/>
            <person name="Hutchinson M.I."/>
            <person name="Powell A.J."/>
            <person name="Barry K."/>
            <person name="Miller A.N."/>
            <person name="Grigoriev I.V."/>
            <person name="Debuchy R."/>
            <person name="Gladieux P."/>
            <person name="Thoren M.H."/>
            <person name="Johannesson H."/>
        </authorList>
    </citation>
    <scope>NUCLEOTIDE SEQUENCE</scope>
    <source>
        <strain evidence="17">CBS 606.72</strain>
    </source>
</reference>